<feature type="region of interest" description="Disordered" evidence="1">
    <location>
        <begin position="89"/>
        <end position="118"/>
    </location>
</feature>
<dbReference type="Proteomes" id="UP000007796">
    <property type="component" value="Unassembled WGS sequence"/>
</dbReference>
<name>F0XTR3_GROCL</name>
<dbReference type="HOGENOM" id="CLU_2073417_0_0_1"/>
<evidence type="ECO:0000256" key="2">
    <source>
        <dbReference type="SAM" id="SignalP"/>
    </source>
</evidence>
<proteinExistence type="predicted"/>
<dbReference type="RefSeq" id="XP_014168357.1">
    <property type="nucleotide sequence ID" value="XM_014312882.1"/>
</dbReference>
<evidence type="ECO:0008006" key="5">
    <source>
        <dbReference type="Google" id="ProtNLM"/>
    </source>
</evidence>
<keyword evidence="4" id="KW-1185">Reference proteome</keyword>
<organism evidence="4">
    <name type="scientific">Grosmannia clavigera (strain kw1407 / UAMH 11150)</name>
    <name type="common">Blue stain fungus</name>
    <name type="synonym">Graphiocladiella clavigera</name>
    <dbReference type="NCBI Taxonomy" id="655863"/>
    <lineage>
        <taxon>Eukaryota</taxon>
        <taxon>Fungi</taxon>
        <taxon>Dikarya</taxon>
        <taxon>Ascomycota</taxon>
        <taxon>Pezizomycotina</taxon>
        <taxon>Sordariomycetes</taxon>
        <taxon>Sordariomycetidae</taxon>
        <taxon>Ophiostomatales</taxon>
        <taxon>Ophiostomataceae</taxon>
        <taxon>Leptographium</taxon>
    </lineage>
</organism>
<feature type="compositionally biased region" description="Polar residues" evidence="1">
    <location>
        <begin position="59"/>
        <end position="70"/>
    </location>
</feature>
<dbReference type="EMBL" id="GL630006">
    <property type="protein sequence ID" value="EFW98874.1"/>
    <property type="molecule type" value="Genomic_DNA"/>
</dbReference>
<evidence type="ECO:0000256" key="1">
    <source>
        <dbReference type="SAM" id="MobiDB-lite"/>
    </source>
</evidence>
<accession>F0XTR3</accession>
<feature type="compositionally biased region" description="Low complexity" evidence="1">
    <location>
        <begin position="108"/>
        <end position="118"/>
    </location>
</feature>
<reference evidence="3 4" key="1">
    <citation type="journal article" date="2011" name="Proc. Natl. Acad. Sci. U.S.A.">
        <title>Genome and transcriptome analyses of the mountain pine beetle-fungal symbiont Grosmannia clavigera, a lodgepole pine pathogen.</title>
        <authorList>
            <person name="DiGuistini S."/>
            <person name="Wang Y."/>
            <person name="Liao N.Y."/>
            <person name="Taylor G."/>
            <person name="Tanguay P."/>
            <person name="Feau N."/>
            <person name="Henrissat B."/>
            <person name="Chan S.K."/>
            <person name="Hesse-Orce U."/>
            <person name="Alamouti S.M."/>
            <person name="Tsui C.K.M."/>
            <person name="Docking R.T."/>
            <person name="Levasseur A."/>
            <person name="Haridas S."/>
            <person name="Robertson G."/>
            <person name="Birol I."/>
            <person name="Holt R.A."/>
            <person name="Marra M.A."/>
            <person name="Hamelin R.C."/>
            <person name="Hirst M."/>
            <person name="Jones S.J.M."/>
            <person name="Bohlmann J."/>
            <person name="Breuil C."/>
        </authorList>
    </citation>
    <scope>NUCLEOTIDE SEQUENCE [LARGE SCALE GENOMIC DNA]</scope>
    <source>
        <strain evidence="4">kw1407 / UAMH 11150</strain>
    </source>
</reference>
<dbReference type="InParanoid" id="F0XTR3"/>
<keyword evidence="2" id="KW-0732">Signal</keyword>
<evidence type="ECO:0000313" key="4">
    <source>
        <dbReference type="Proteomes" id="UP000007796"/>
    </source>
</evidence>
<dbReference type="AlphaFoldDB" id="F0XTR3"/>
<feature type="compositionally biased region" description="Basic and acidic residues" evidence="1">
    <location>
        <begin position="43"/>
        <end position="53"/>
    </location>
</feature>
<feature type="region of interest" description="Disordered" evidence="1">
    <location>
        <begin position="41"/>
        <end position="73"/>
    </location>
</feature>
<feature type="compositionally biased region" description="Basic and acidic residues" evidence="1">
    <location>
        <begin position="89"/>
        <end position="98"/>
    </location>
</feature>
<sequence length="118" mass="12549">MAGLVGVVWHDAMLWLLAAFSKGIGADVSGWPAGGIFPFSSYTDDKDGLDGSAKRTTSKIRTTTVSQAMPTSDRRTELGTVAFTMEIKAREAFPEGRGRKSAQTPMESRSPAAFSSSS</sequence>
<evidence type="ECO:0000313" key="3">
    <source>
        <dbReference type="EMBL" id="EFW98874.1"/>
    </source>
</evidence>
<dbReference type="GeneID" id="25977969"/>
<protein>
    <recommendedName>
        <fullName evidence="5">Secreted protein</fullName>
    </recommendedName>
</protein>
<gene>
    <name evidence="3" type="ORF">CMQ_4726</name>
</gene>
<feature type="chain" id="PRO_5003261078" description="Secreted protein" evidence="2">
    <location>
        <begin position="26"/>
        <end position="118"/>
    </location>
</feature>
<feature type="signal peptide" evidence="2">
    <location>
        <begin position="1"/>
        <end position="25"/>
    </location>
</feature>